<dbReference type="PANTHER" id="PTHR24416">
    <property type="entry name" value="TYROSINE-PROTEIN KINASE RECEPTOR"/>
    <property type="match status" value="1"/>
</dbReference>
<evidence type="ECO:0000256" key="5">
    <source>
        <dbReference type="ARBA" id="ARBA00023137"/>
    </source>
</evidence>
<dbReference type="InterPro" id="IPR008266">
    <property type="entry name" value="Tyr_kinase_AS"/>
</dbReference>
<dbReference type="CDD" id="cd00192">
    <property type="entry name" value="PTKc"/>
    <property type="match status" value="1"/>
</dbReference>
<keyword evidence="1" id="KW-0808">Transferase</keyword>
<dbReference type="InterPro" id="IPR000719">
    <property type="entry name" value="Prot_kinase_dom"/>
</dbReference>
<dbReference type="InterPro" id="IPR050122">
    <property type="entry name" value="RTK"/>
</dbReference>
<proteinExistence type="predicted"/>
<gene>
    <name evidence="8" type="ORF">OTU49_002862</name>
</gene>
<evidence type="ECO:0000259" key="7">
    <source>
        <dbReference type="PROSITE" id="PS50011"/>
    </source>
</evidence>
<dbReference type="SUPFAM" id="SSF56112">
    <property type="entry name" value="Protein kinase-like (PK-like)"/>
    <property type="match status" value="1"/>
</dbReference>
<keyword evidence="2" id="KW-0547">Nucleotide-binding</keyword>
<keyword evidence="4" id="KW-0067">ATP-binding</keyword>
<accession>A0AAW0XLI2</accession>
<evidence type="ECO:0000313" key="8">
    <source>
        <dbReference type="EMBL" id="KAK8740337.1"/>
    </source>
</evidence>
<evidence type="ECO:0000256" key="4">
    <source>
        <dbReference type="ARBA" id="ARBA00022840"/>
    </source>
</evidence>
<dbReference type="InterPro" id="IPR011009">
    <property type="entry name" value="Kinase-like_dom_sf"/>
</dbReference>
<protein>
    <recommendedName>
        <fullName evidence="7">Protein kinase domain-containing protein</fullName>
    </recommendedName>
</protein>
<dbReference type="GO" id="GO:0043235">
    <property type="term" value="C:receptor complex"/>
    <property type="evidence" value="ECO:0007669"/>
    <property type="project" value="TreeGrafter"/>
</dbReference>
<evidence type="ECO:0000256" key="6">
    <source>
        <dbReference type="SAM" id="MobiDB-lite"/>
    </source>
</evidence>
<comment type="caution">
    <text evidence="8">The sequence shown here is derived from an EMBL/GenBank/DDBJ whole genome shotgun (WGS) entry which is preliminary data.</text>
</comment>
<dbReference type="InterPro" id="IPR001245">
    <property type="entry name" value="Ser-Thr/Tyr_kinase_cat_dom"/>
</dbReference>
<keyword evidence="9" id="KW-1185">Reference proteome</keyword>
<dbReference type="PROSITE" id="PS00109">
    <property type="entry name" value="PROTEIN_KINASE_TYR"/>
    <property type="match status" value="1"/>
</dbReference>
<keyword evidence="5" id="KW-0829">Tyrosine-protein kinase</keyword>
<feature type="domain" description="Protein kinase" evidence="7">
    <location>
        <begin position="1"/>
        <end position="276"/>
    </location>
</feature>
<dbReference type="PRINTS" id="PR00109">
    <property type="entry name" value="TYRKINASE"/>
</dbReference>
<dbReference type="Proteomes" id="UP001445076">
    <property type="component" value="Unassembled WGS sequence"/>
</dbReference>
<dbReference type="PANTHER" id="PTHR24416:SF600">
    <property type="entry name" value="PDGF- AND VEGF-RECEPTOR RELATED, ISOFORM J"/>
    <property type="match status" value="1"/>
</dbReference>
<reference evidence="8 9" key="1">
    <citation type="journal article" date="2024" name="BMC Genomics">
        <title>Genome assembly of redclaw crayfish (Cherax quadricarinatus) provides insights into its immune adaptation and hypoxia tolerance.</title>
        <authorList>
            <person name="Liu Z."/>
            <person name="Zheng J."/>
            <person name="Li H."/>
            <person name="Fang K."/>
            <person name="Wang S."/>
            <person name="He J."/>
            <person name="Zhou D."/>
            <person name="Weng S."/>
            <person name="Chi M."/>
            <person name="Gu Z."/>
            <person name="He J."/>
            <person name="Li F."/>
            <person name="Wang M."/>
        </authorList>
    </citation>
    <scope>NUCLEOTIDE SEQUENCE [LARGE SCALE GENOMIC DNA]</scope>
    <source>
        <strain evidence="8">ZL_2023a</strain>
    </source>
</reference>
<dbReference type="PROSITE" id="PS50011">
    <property type="entry name" value="PROTEIN_KINASE_DOM"/>
    <property type="match status" value="1"/>
</dbReference>
<dbReference type="GO" id="GO:0004714">
    <property type="term" value="F:transmembrane receptor protein tyrosine kinase activity"/>
    <property type="evidence" value="ECO:0007669"/>
    <property type="project" value="TreeGrafter"/>
</dbReference>
<keyword evidence="3" id="KW-0418">Kinase</keyword>
<dbReference type="GO" id="GO:0007169">
    <property type="term" value="P:cell surface receptor protein tyrosine kinase signaling pathway"/>
    <property type="evidence" value="ECO:0007669"/>
    <property type="project" value="TreeGrafter"/>
</dbReference>
<evidence type="ECO:0000256" key="3">
    <source>
        <dbReference type="ARBA" id="ARBA00022777"/>
    </source>
</evidence>
<evidence type="ECO:0000313" key="9">
    <source>
        <dbReference type="Proteomes" id="UP001445076"/>
    </source>
</evidence>
<sequence length="622" mass="69793">MRQRSGSGSRCRTSRGLKYAHLAFNQDNVLYTNGQTSDSNHSGQALWGRPVSPPHTPGINSESVGTFRTRTISNSSNQHITSDMSILTYDSSGGASDGYLSSRSVGAHPAALCTKDLLCWAFQIAKGMEYLSFKKVLHGDLAARNVLLAEENIVKISDFGLAKDIYKNENYKKKSDGPVPVKWLALECLRDGVFSIQSDVWSFGVVLWEIFSLGQNPYPGIDFDENFIVKLEKGIRLEQPKYSTYGLYRIMLECWNSDPLERPSFSNLEQSLGEILGEAEKQYYLELNEPYQMDNTESSFLNMLQSPDYSSKVRDVSPNHGEDGYEMPFSPSPFESVLSEHEIYNGQHVHTPRQTFAQANFLQQEAEKGSGSSVGAYMSMSSPTRNDQNVFNFDEDTVTSITKRDSEIVPVSFKNGTDGDLYLKMDSASTPNRLNSQGSRENSPAFVSIGDVPKFQKYPSQDSRNSVAHRHKLVRRASEMEKHDSGLYSPSVCVQTNPSYMAMNSFLKVDENNYLTSEDAQNMKSSQVNQDQDERSYMNYDVMKTTAQSLPKKYLKEQKSEEEYVNLLPGERFRDRTISEDSSGLGSIYEESPPESRAKPDSLKYVMKNAIIEEPVAALVAV</sequence>
<organism evidence="8 9">
    <name type="scientific">Cherax quadricarinatus</name>
    <name type="common">Australian red claw crayfish</name>
    <dbReference type="NCBI Taxonomy" id="27406"/>
    <lineage>
        <taxon>Eukaryota</taxon>
        <taxon>Metazoa</taxon>
        <taxon>Ecdysozoa</taxon>
        <taxon>Arthropoda</taxon>
        <taxon>Crustacea</taxon>
        <taxon>Multicrustacea</taxon>
        <taxon>Malacostraca</taxon>
        <taxon>Eumalacostraca</taxon>
        <taxon>Eucarida</taxon>
        <taxon>Decapoda</taxon>
        <taxon>Pleocyemata</taxon>
        <taxon>Astacidea</taxon>
        <taxon>Parastacoidea</taxon>
        <taxon>Parastacidae</taxon>
        <taxon>Cherax</taxon>
    </lineage>
</organism>
<evidence type="ECO:0000256" key="1">
    <source>
        <dbReference type="ARBA" id="ARBA00022679"/>
    </source>
</evidence>
<evidence type="ECO:0000256" key="2">
    <source>
        <dbReference type="ARBA" id="ARBA00022741"/>
    </source>
</evidence>
<dbReference type="AlphaFoldDB" id="A0AAW0XLI2"/>
<dbReference type="GO" id="GO:0005886">
    <property type="term" value="C:plasma membrane"/>
    <property type="evidence" value="ECO:0007669"/>
    <property type="project" value="TreeGrafter"/>
</dbReference>
<dbReference type="GO" id="GO:0005524">
    <property type="term" value="F:ATP binding"/>
    <property type="evidence" value="ECO:0007669"/>
    <property type="project" value="UniProtKB-KW"/>
</dbReference>
<name>A0AAW0XLI2_CHEQU</name>
<dbReference type="EMBL" id="JARKIK010000033">
    <property type="protein sequence ID" value="KAK8740337.1"/>
    <property type="molecule type" value="Genomic_DNA"/>
</dbReference>
<feature type="region of interest" description="Disordered" evidence="6">
    <location>
        <begin position="575"/>
        <end position="600"/>
    </location>
</feature>
<dbReference type="Pfam" id="PF07714">
    <property type="entry name" value="PK_Tyr_Ser-Thr"/>
    <property type="match status" value="1"/>
</dbReference>
<dbReference type="Gene3D" id="1.10.510.10">
    <property type="entry name" value="Transferase(Phosphotransferase) domain 1"/>
    <property type="match status" value="1"/>
</dbReference>
<dbReference type="FunFam" id="1.10.510.10:FF:000554">
    <property type="entry name" value="Predicted protein"/>
    <property type="match status" value="1"/>
</dbReference>